<dbReference type="Proteomes" id="UP000222542">
    <property type="component" value="Unassembled WGS sequence"/>
</dbReference>
<dbReference type="OMA" id="LARHDEM"/>
<dbReference type="EMBL" id="AYRZ02000123">
    <property type="protein sequence ID" value="PHT61706.1"/>
    <property type="molecule type" value="Genomic_DNA"/>
</dbReference>
<proteinExistence type="predicted"/>
<evidence type="ECO:0000313" key="2">
    <source>
        <dbReference type="Proteomes" id="UP000222542"/>
    </source>
</evidence>
<gene>
    <name evidence="1" type="ORF">T459_34428</name>
</gene>
<evidence type="ECO:0008006" key="3">
    <source>
        <dbReference type="Google" id="ProtNLM"/>
    </source>
</evidence>
<reference evidence="1 2" key="1">
    <citation type="journal article" date="2014" name="Nat. Genet.">
        <title>Genome sequence of the hot pepper provides insights into the evolution of pungency in Capsicum species.</title>
        <authorList>
            <person name="Kim S."/>
            <person name="Park M."/>
            <person name="Yeom S.I."/>
            <person name="Kim Y.M."/>
            <person name="Lee J.M."/>
            <person name="Lee H.A."/>
            <person name="Seo E."/>
            <person name="Choi J."/>
            <person name="Cheong K."/>
            <person name="Kim K.T."/>
            <person name="Jung K."/>
            <person name="Lee G.W."/>
            <person name="Oh S.K."/>
            <person name="Bae C."/>
            <person name="Kim S.B."/>
            <person name="Lee H.Y."/>
            <person name="Kim S.Y."/>
            <person name="Kim M.S."/>
            <person name="Kang B.C."/>
            <person name="Jo Y.D."/>
            <person name="Yang H.B."/>
            <person name="Jeong H.J."/>
            <person name="Kang W.H."/>
            <person name="Kwon J.K."/>
            <person name="Shin C."/>
            <person name="Lim J.Y."/>
            <person name="Park J.H."/>
            <person name="Huh J.H."/>
            <person name="Kim J.S."/>
            <person name="Kim B.D."/>
            <person name="Cohen O."/>
            <person name="Paran I."/>
            <person name="Suh M.C."/>
            <person name="Lee S.B."/>
            <person name="Kim Y.K."/>
            <person name="Shin Y."/>
            <person name="Noh S.J."/>
            <person name="Park J."/>
            <person name="Seo Y.S."/>
            <person name="Kwon S.Y."/>
            <person name="Kim H.A."/>
            <person name="Park J.M."/>
            <person name="Kim H.J."/>
            <person name="Choi S.B."/>
            <person name="Bosland P.W."/>
            <person name="Reeves G."/>
            <person name="Jo S.H."/>
            <person name="Lee B.W."/>
            <person name="Cho H.T."/>
            <person name="Choi H.S."/>
            <person name="Lee M.S."/>
            <person name="Yu Y."/>
            <person name="Do Choi Y."/>
            <person name="Park B.S."/>
            <person name="van Deynze A."/>
            <person name="Ashrafi H."/>
            <person name="Hill T."/>
            <person name="Kim W.T."/>
            <person name="Pai H.S."/>
            <person name="Ahn H.K."/>
            <person name="Yeam I."/>
            <person name="Giovannoni J.J."/>
            <person name="Rose J.K."/>
            <person name="Sorensen I."/>
            <person name="Lee S.J."/>
            <person name="Kim R.W."/>
            <person name="Choi I.Y."/>
            <person name="Choi B.S."/>
            <person name="Lim J.S."/>
            <person name="Lee Y.H."/>
            <person name="Choi D."/>
        </authorList>
    </citation>
    <scope>NUCLEOTIDE SEQUENCE [LARGE SCALE GENOMIC DNA]</scope>
    <source>
        <strain evidence="2">cv. CM334</strain>
    </source>
</reference>
<evidence type="ECO:0000313" key="1">
    <source>
        <dbReference type="EMBL" id="PHT61706.1"/>
    </source>
</evidence>
<comment type="caution">
    <text evidence="1">The sequence shown here is derived from an EMBL/GenBank/DDBJ whole genome shotgun (WGS) entry which is preliminary data.</text>
</comment>
<keyword evidence="2" id="KW-1185">Reference proteome</keyword>
<accession>A0A2G2XW10</accession>
<protein>
    <recommendedName>
        <fullName evidence="3">Retrotransposon gag domain-containing protein</fullName>
    </recommendedName>
</protein>
<sequence length="167" mass="19239">MAEGTRWKLTDEKLARHDEMLADLLNSQQEVKNIQVGIQGILELILDRLGALERGPAGQNIGIGLLSNPAQDVRKRHPPTPILPPKWELPQFEGHEPKVWIRKCERYFMQYRIIDENRVETAALYLNGSAEVWYHSLVLSRGVVNWVDFKEELISRFGEILVEDVVE</sequence>
<reference evidence="1 2" key="2">
    <citation type="journal article" date="2017" name="Genome Biol.">
        <title>New reference genome sequences of hot pepper reveal the massive evolution of plant disease-resistance genes by retroduplication.</title>
        <authorList>
            <person name="Kim S."/>
            <person name="Park J."/>
            <person name="Yeom S.I."/>
            <person name="Kim Y.M."/>
            <person name="Seo E."/>
            <person name="Kim K.T."/>
            <person name="Kim M.S."/>
            <person name="Lee J.M."/>
            <person name="Cheong K."/>
            <person name="Shin H.S."/>
            <person name="Kim S.B."/>
            <person name="Han K."/>
            <person name="Lee J."/>
            <person name="Park M."/>
            <person name="Lee H.A."/>
            <person name="Lee H.Y."/>
            <person name="Lee Y."/>
            <person name="Oh S."/>
            <person name="Lee J.H."/>
            <person name="Choi E."/>
            <person name="Choi E."/>
            <person name="Lee S.E."/>
            <person name="Jeon J."/>
            <person name="Kim H."/>
            <person name="Choi G."/>
            <person name="Song H."/>
            <person name="Lee J."/>
            <person name="Lee S.C."/>
            <person name="Kwon J.K."/>
            <person name="Lee H.Y."/>
            <person name="Koo N."/>
            <person name="Hong Y."/>
            <person name="Kim R.W."/>
            <person name="Kang W.H."/>
            <person name="Huh J.H."/>
            <person name="Kang B.C."/>
            <person name="Yang T.J."/>
            <person name="Lee Y.H."/>
            <person name="Bennetzen J.L."/>
            <person name="Choi D."/>
        </authorList>
    </citation>
    <scope>NUCLEOTIDE SEQUENCE [LARGE SCALE GENOMIC DNA]</scope>
    <source>
        <strain evidence="2">cv. CM334</strain>
    </source>
</reference>
<dbReference type="Gramene" id="PHT61706">
    <property type="protein sequence ID" value="PHT61706"/>
    <property type="gene ID" value="T459_34428"/>
</dbReference>
<name>A0A2G2XW10_CAPAN</name>
<dbReference type="AlphaFoldDB" id="A0A2G2XW10"/>
<organism evidence="1 2">
    <name type="scientific">Capsicum annuum</name>
    <name type="common">Capsicum pepper</name>
    <dbReference type="NCBI Taxonomy" id="4072"/>
    <lineage>
        <taxon>Eukaryota</taxon>
        <taxon>Viridiplantae</taxon>
        <taxon>Streptophyta</taxon>
        <taxon>Embryophyta</taxon>
        <taxon>Tracheophyta</taxon>
        <taxon>Spermatophyta</taxon>
        <taxon>Magnoliopsida</taxon>
        <taxon>eudicotyledons</taxon>
        <taxon>Gunneridae</taxon>
        <taxon>Pentapetalae</taxon>
        <taxon>asterids</taxon>
        <taxon>lamiids</taxon>
        <taxon>Solanales</taxon>
        <taxon>Solanaceae</taxon>
        <taxon>Solanoideae</taxon>
        <taxon>Capsiceae</taxon>
        <taxon>Capsicum</taxon>
    </lineage>
</organism>